<dbReference type="STRING" id="357804.Ping_3654"/>
<accession>A1T0S2</accession>
<dbReference type="SMART" id="SM00827">
    <property type="entry name" value="PKS_AT"/>
    <property type="match status" value="1"/>
</dbReference>
<evidence type="ECO:0000256" key="5">
    <source>
        <dbReference type="ARBA" id="ARBA00048462"/>
    </source>
</evidence>
<proteinExistence type="inferred from homology"/>
<reference evidence="9 10" key="1">
    <citation type="submission" date="2007-01" db="EMBL/GenBank/DDBJ databases">
        <title>Complete sequence of Psychromonas ingrahamii 37.</title>
        <authorList>
            <consortium name="US DOE Joint Genome Institute"/>
            <person name="Copeland A."/>
            <person name="Lucas S."/>
            <person name="Lapidus A."/>
            <person name="Barry K."/>
            <person name="Detter J.C."/>
            <person name="Glavina del Rio T."/>
            <person name="Hammon N."/>
            <person name="Israni S."/>
            <person name="Dalin E."/>
            <person name="Tice H."/>
            <person name="Pitluck S."/>
            <person name="Thompson L.S."/>
            <person name="Brettin T."/>
            <person name="Bruce D."/>
            <person name="Han C."/>
            <person name="Tapia R."/>
            <person name="Schmutz J."/>
            <person name="Larimer F."/>
            <person name="Land M."/>
            <person name="Hauser L."/>
            <person name="Kyrpides N."/>
            <person name="Ivanova N."/>
            <person name="Staley J."/>
            <person name="Richardson P."/>
        </authorList>
    </citation>
    <scope>NUCLEOTIDE SEQUENCE [LARGE SCALE GENOMIC DNA]</scope>
    <source>
        <strain evidence="9 10">37</strain>
    </source>
</reference>
<dbReference type="Gene3D" id="3.30.70.250">
    <property type="entry name" value="Malonyl-CoA ACP transacylase, ACP-binding"/>
    <property type="match status" value="1"/>
</dbReference>
<dbReference type="InterPro" id="IPR014043">
    <property type="entry name" value="Acyl_transferase_dom"/>
</dbReference>
<feature type="active site" evidence="7">
    <location>
        <position position="86"/>
    </location>
</feature>
<dbReference type="InterPro" id="IPR050858">
    <property type="entry name" value="Mal-CoA-ACP_Trans/PKS_FabD"/>
</dbReference>
<protein>
    <recommendedName>
        <fullName evidence="2 6">Malonyl CoA-acyl carrier protein transacylase</fullName>
        <ecNumber evidence="1 6">2.3.1.39</ecNumber>
    </recommendedName>
</protein>
<dbReference type="EMBL" id="CP000510">
    <property type="protein sequence ID" value="ABM05337.1"/>
    <property type="molecule type" value="Genomic_DNA"/>
</dbReference>
<dbReference type="RefSeq" id="WP_011771885.1">
    <property type="nucleotide sequence ID" value="NC_008709.1"/>
</dbReference>
<gene>
    <name evidence="9" type="ordered locus">Ping_3654</name>
</gene>
<dbReference type="GO" id="GO:0005829">
    <property type="term" value="C:cytosol"/>
    <property type="evidence" value="ECO:0007669"/>
    <property type="project" value="TreeGrafter"/>
</dbReference>
<dbReference type="InterPro" id="IPR016036">
    <property type="entry name" value="Malonyl_transacylase_ACP-bd"/>
</dbReference>
<keyword evidence="3 6" id="KW-0808">Transferase</keyword>
<dbReference type="KEGG" id="pin:Ping_3654"/>
<evidence type="ECO:0000256" key="7">
    <source>
        <dbReference type="PIRSR" id="PIRSR000446-1"/>
    </source>
</evidence>
<feature type="domain" description="Malonyl-CoA:ACP transacylase (MAT)" evidence="8">
    <location>
        <begin position="6"/>
        <end position="298"/>
    </location>
</feature>
<evidence type="ECO:0000256" key="2">
    <source>
        <dbReference type="ARBA" id="ARBA00018953"/>
    </source>
</evidence>
<sequence length="307" mass="33353">MSLLFTFPGQGAQKPNMLRKLNVNALTQGVFEQASDMLGYNVFDLDSQSAQKNNKNVQVGLTVCAVACVELLASEGIQADYVLGLSIGAFPAAIASKIMSFEQGLKLVSLRGKLMSEAYPTGYAMAAIIGLPLHKIQVLIHSVNQTHLPVYLANINTEYQYIISGPISSLEIICQQARLLQASSAKLMNVNVPSHCLLLEEQAQSLYQEIQTATFAPPQSTFVSANAARVIFKEDFIKKDLAFNMAQQVKWWETAAMLNQRGVSMAIEMAPGSVLSKLCAVSMPSTQCLSIETSSLNSIRVLADRLS</sequence>
<evidence type="ECO:0000256" key="6">
    <source>
        <dbReference type="PIRNR" id="PIRNR000446"/>
    </source>
</evidence>
<comment type="similarity">
    <text evidence="6">Belongs to the fabD family.</text>
</comment>
<dbReference type="InterPro" id="IPR024925">
    <property type="entry name" value="Malonyl_CoA-ACP_transAc"/>
</dbReference>
<evidence type="ECO:0000259" key="8">
    <source>
        <dbReference type="SMART" id="SM00827"/>
    </source>
</evidence>
<comment type="catalytic activity">
    <reaction evidence="5 6">
        <text>holo-[ACP] + malonyl-CoA = malonyl-[ACP] + CoA</text>
        <dbReference type="Rhea" id="RHEA:41792"/>
        <dbReference type="Rhea" id="RHEA-COMP:9623"/>
        <dbReference type="Rhea" id="RHEA-COMP:9685"/>
        <dbReference type="ChEBI" id="CHEBI:57287"/>
        <dbReference type="ChEBI" id="CHEBI:57384"/>
        <dbReference type="ChEBI" id="CHEBI:64479"/>
        <dbReference type="ChEBI" id="CHEBI:78449"/>
        <dbReference type="EC" id="2.3.1.39"/>
    </reaction>
</comment>
<evidence type="ECO:0000256" key="1">
    <source>
        <dbReference type="ARBA" id="ARBA00013258"/>
    </source>
</evidence>
<keyword evidence="4 6" id="KW-0012">Acyltransferase</keyword>
<dbReference type="Proteomes" id="UP000000639">
    <property type="component" value="Chromosome"/>
</dbReference>
<dbReference type="SUPFAM" id="SSF52151">
    <property type="entry name" value="FabD/lysophospholipase-like"/>
    <property type="match status" value="1"/>
</dbReference>
<dbReference type="InterPro" id="IPR001227">
    <property type="entry name" value="Ac_transferase_dom_sf"/>
</dbReference>
<dbReference type="GO" id="GO:0006633">
    <property type="term" value="P:fatty acid biosynthetic process"/>
    <property type="evidence" value="ECO:0007669"/>
    <property type="project" value="TreeGrafter"/>
</dbReference>
<evidence type="ECO:0000313" key="9">
    <source>
        <dbReference type="EMBL" id="ABM05337.1"/>
    </source>
</evidence>
<evidence type="ECO:0000313" key="10">
    <source>
        <dbReference type="Proteomes" id="UP000000639"/>
    </source>
</evidence>
<keyword evidence="10" id="KW-1185">Reference proteome</keyword>
<organism evidence="9 10">
    <name type="scientific">Psychromonas ingrahamii (strain DSM 17664 / CCUG 51855 / 37)</name>
    <dbReference type="NCBI Taxonomy" id="357804"/>
    <lineage>
        <taxon>Bacteria</taxon>
        <taxon>Pseudomonadati</taxon>
        <taxon>Pseudomonadota</taxon>
        <taxon>Gammaproteobacteria</taxon>
        <taxon>Alteromonadales</taxon>
        <taxon>Psychromonadaceae</taxon>
        <taxon>Psychromonas</taxon>
    </lineage>
</organism>
<feature type="active site" evidence="7">
    <location>
        <position position="195"/>
    </location>
</feature>
<dbReference type="PANTHER" id="PTHR42681:SF1">
    <property type="entry name" value="MALONYL-COA-ACYL CARRIER PROTEIN TRANSACYLASE, MITOCHONDRIAL"/>
    <property type="match status" value="1"/>
</dbReference>
<dbReference type="SUPFAM" id="SSF55048">
    <property type="entry name" value="Probable ACP-binding domain of malonyl-CoA ACP transacylase"/>
    <property type="match status" value="1"/>
</dbReference>
<dbReference type="Pfam" id="PF00698">
    <property type="entry name" value="Acyl_transf_1"/>
    <property type="match status" value="1"/>
</dbReference>
<dbReference type="HOGENOM" id="CLU_030558_4_1_6"/>
<dbReference type="PIRSF" id="PIRSF000446">
    <property type="entry name" value="Mct"/>
    <property type="match status" value="1"/>
</dbReference>
<dbReference type="AlphaFoldDB" id="A1T0S2"/>
<dbReference type="eggNOG" id="COG0331">
    <property type="taxonomic scope" value="Bacteria"/>
</dbReference>
<evidence type="ECO:0000256" key="3">
    <source>
        <dbReference type="ARBA" id="ARBA00022679"/>
    </source>
</evidence>
<dbReference type="InterPro" id="IPR016035">
    <property type="entry name" value="Acyl_Trfase/lysoPLipase"/>
</dbReference>
<dbReference type="OrthoDB" id="9808564at2"/>
<dbReference type="Gene3D" id="3.40.366.10">
    <property type="entry name" value="Malonyl-Coenzyme A Acyl Carrier Protein, domain 2"/>
    <property type="match status" value="1"/>
</dbReference>
<evidence type="ECO:0000256" key="4">
    <source>
        <dbReference type="ARBA" id="ARBA00023315"/>
    </source>
</evidence>
<name>A1T0S2_PSYIN</name>
<dbReference type="EC" id="2.3.1.39" evidence="1 6"/>
<dbReference type="PANTHER" id="PTHR42681">
    <property type="entry name" value="MALONYL-COA-ACYL CARRIER PROTEIN TRANSACYLASE, MITOCHONDRIAL"/>
    <property type="match status" value="1"/>
</dbReference>
<dbReference type="GO" id="GO:0004314">
    <property type="term" value="F:[acyl-carrier-protein] S-malonyltransferase activity"/>
    <property type="evidence" value="ECO:0007669"/>
    <property type="project" value="UniProtKB-EC"/>
</dbReference>